<gene>
    <name evidence="1" type="ORF">Tco_0992341</name>
</gene>
<keyword evidence="2" id="KW-1185">Reference proteome</keyword>
<accession>A0ABQ5F238</accession>
<name>A0ABQ5F238_9ASTR</name>
<dbReference type="Proteomes" id="UP001151760">
    <property type="component" value="Unassembled WGS sequence"/>
</dbReference>
<proteinExistence type="predicted"/>
<dbReference type="EMBL" id="BQNB010016918">
    <property type="protein sequence ID" value="GJT57287.1"/>
    <property type="molecule type" value="Genomic_DNA"/>
</dbReference>
<reference evidence="1" key="1">
    <citation type="journal article" date="2022" name="Int. J. Mol. Sci.">
        <title>Draft Genome of Tanacetum Coccineum: Genomic Comparison of Closely Related Tanacetum-Family Plants.</title>
        <authorList>
            <person name="Yamashiro T."/>
            <person name="Shiraishi A."/>
            <person name="Nakayama K."/>
            <person name="Satake H."/>
        </authorList>
    </citation>
    <scope>NUCLEOTIDE SEQUENCE</scope>
</reference>
<protein>
    <submittedName>
        <fullName evidence="1">Uncharacterized protein</fullName>
    </submittedName>
</protein>
<evidence type="ECO:0000313" key="1">
    <source>
        <dbReference type="EMBL" id="GJT57287.1"/>
    </source>
</evidence>
<sequence length="133" mass="15492">MTRSSIKELFTPFKDPEREFRSSRKLFKTPSLDESRSPEFDLFSDLEENSEEEVTERMAETISKTRANYGSGIARPKIDDKDHFELKGQFLKELRDNTFSGSDHEDANEHIEKVLEIVNLFHIPNITQDQVVL</sequence>
<comment type="caution">
    <text evidence="1">The sequence shown here is derived from an EMBL/GenBank/DDBJ whole genome shotgun (WGS) entry which is preliminary data.</text>
</comment>
<organism evidence="1 2">
    <name type="scientific">Tanacetum coccineum</name>
    <dbReference type="NCBI Taxonomy" id="301880"/>
    <lineage>
        <taxon>Eukaryota</taxon>
        <taxon>Viridiplantae</taxon>
        <taxon>Streptophyta</taxon>
        <taxon>Embryophyta</taxon>
        <taxon>Tracheophyta</taxon>
        <taxon>Spermatophyta</taxon>
        <taxon>Magnoliopsida</taxon>
        <taxon>eudicotyledons</taxon>
        <taxon>Gunneridae</taxon>
        <taxon>Pentapetalae</taxon>
        <taxon>asterids</taxon>
        <taxon>campanulids</taxon>
        <taxon>Asterales</taxon>
        <taxon>Asteraceae</taxon>
        <taxon>Asteroideae</taxon>
        <taxon>Anthemideae</taxon>
        <taxon>Anthemidinae</taxon>
        <taxon>Tanacetum</taxon>
    </lineage>
</organism>
<reference evidence="1" key="2">
    <citation type="submission" date="2022-01" db="EMBL/GenBank/DDBJ databases">
        <authorList>
            <person name="Yamashiro T."/>
            <person name="Shiraishi A."/>
            <person name="Satake H."/>
            <person name="Nakayama K."/>
        </authorList>
    </citation>
    <scope>NUCLEOTIDE SEQUENCE</scope>
</reference>
<evidence type="ECO:0000313" key="2">
    <source>
        <dbReference type="Proteomes" id="UP001151760"/>
    </source>
</evidence>